<name>A0A1B2DUG1_9BACL</name>
<feature type="transmembrane region" description="Helical" evidence="1">
    <location>
        <begin position="181"/>
        <end position="203"/>
    </location>
</feature>
<evidence type="ECO:0000256" key="1">
    <source>
        <dbReference type="SAM" id="Phobius"/>
    </source>
</evidence>
<keyword evidence="1" id="KW-1133">Transmembrane helix</keyword>
<dbReference type="Proteomes" id="UP000189059">
    <property type="component" value="Unassembled WGS sequence"/>
</dbReference>
<dbReference type="KEGG" id="pib:BBD41_01310"/>
<evidence type="ECO:0000313" key="3">
    <source>
        <dbReference type="EMBL" id="OOC61308.1"/>
    </source>
</evidence>
<keyword evidence="1" id="KW-0812">Transmembrane</keyword>
<feature type="transmembrane region" description="Helical" evidence="1">
    <location>
        <begin position="147"/>
        <end position="169"/>
    </location>
</feature>
<dbReference type="InterPro" id="IPR025699">
    <property type="entry name" value="ABC2_memb-like"/>
</dbReference>
<dbReference type="EMBL" id="MRVI01000001">
    <property type="protein sequence ID" value="OOC61308.1"/>
    <property type="molecule type" value="Genomic_DNA"/>
</dbReference>
<feature type="transmembrane region" description="Helical" evidence="1">
    <location>
        <begin position="37"/>
        <end position="58"/>
    </location>
</feature>
<protein>
    <submittedName>
        <fullName evidence="2">ABC transporter permease</fullName>
    </submittedName>
</protein>
<dbReference type="EMBL" id="CP016809">
    <property type="protein sequence ID" value="ANY71331.1"/>
    <property type="molecule type" value="Genomic_DNA"/>
</dbReference>
<organism evidence="2">
    <name type="scientific">Paenibacillus ihbetae</name>
    <dbReference type="NCBI Taxonomy" id="1870820"/>
    <lineage>
        <taxon>Bacteria</taxon>
        <taxon>Bacillati</taxon>
        <taxon>Bacillota</taxon>
        <taxon>Bacilli</taxon>
        <taxon>Bacillales</taxon>
        <taxon>Paenibacillaceae</taxon>
        <taxon>Paenibacillus</taxon>
    </lineage>
</organism>
<feature type="transmembrane region" description="Helical" evidence="1">
    <location>
        <begin position="79"/>
        <end position="102"/>
    </location>
</feature>
<sequence length="208" mass="23389">MLNLLRKDFIALKSSLWMTLFYLAVFSAALIPRSEFSLYFVGIYTAFASVSLVTMIDIKNNNHHFLVTLPVSRKHIVQAKYITAILFMLFGVLGSLGIHWFVKLAFPQLNKPDYTVLDILVPMGILLVLTSIYMPLFYALSKKGAGIINAVFLIALIIMAQPTAFMMTLLNENHMMSNNVLFMAAAGILLLFIASYYVAVTLFSRKDM</sequence>
<dbReference type="AlphaFoldDB" id="A0A1B2DUG1"/>
<keyword evidence="1" id="KW-0472">Membrane</keyword>
<dbReference type="PANTHER" id="PTHR41309:SF2">
    <property type="entry name" value="MEMBRANE PROTEIN"/>
    <property type="match status" value="1"/>
</dbReference>
<feature type="transmembrane region" description="Helical" evidence="1">
    <location>
        <begin position="114"/>
        <end position="140"/>
    </location>
</feature>
<reference evidence="3 4" key="2">
    <citation type="submission" date="2016-12" db="EMBL/GenBank/DDBJ databases">
        <title>Genome sequencing and description of Paenibacillus sp. nov. from high altitude lake in the Indian Trans- Himalayas.</title>
        <authorList>
            <person name="Kiran S."/>
            <person name="Swarnkar M.K."/>
            <person name="Rana A."/>
            <person name="Tewari R."/>
            <person name="Gulati A."/>
        </authorList>
    </citation>
    <scope>NUCLEOTIDE SEQUENCE [LARGE SCALE GENOMIC DNA]</scope>
    <source>
        <strain evidence="3 4">IHBB 9951</strain>
    </source>
</reference>
<dbReference type="Pfam" id="PF13346">
    <property type="entry name" value="ABC2_membrane_5"/>
    <property type="match status" value="1"/>
</dbReference>
<accession>A0A1B2DUG1</accession>
<gene>
    <name evidence="3" type="ORF">BBD40_05040</name>
    <name evidence="2" type="ORF">BBD41_01310</name>
</gene>
<dbReference type="PANTHER" id="PTHR41309">
    <property type="entry name" value="MEMBRANE PROTEIN-RELATED"/>
    <property type="match status" value="1"/>
</dbReference>
<dbReference type="RefSeq" id="WP_077565944.1">
    <property type="nucleotide sequence ID" value="NZ_CP016809.1"/>
</dbReference>
<dbReference type="OrthoDB" id="2660383at2"/>
<keyword evidence="4" id="KW-1185">Reference proteome</keyword>
<proteinExistence type="predicted"/>
<feature type="transmembrane region" description="Helical" evidence="1">
    <location>
        <begin position="12"/>
        <end position="31"/>
    </location>
</feature>
<reference evidence="2" key="1">
    <citation type="submission" date="2016-08" db="EMBL/GenBank/DDBJ databases">
        <title>Complete Genome Seqeunce of Paenibacillus sp. nov. IHBB 9852 from high altitute lake of Indian trans-Himalayas.</title>
        <authorList>
            <person name="Kiran S."/>
            <person name="Swarnkar M.K."/>
            <person name="Rana A."/>
            <person name="Tewari R."/>
            <person name="Gulati A."/>
        </authorList>
    </citation>
    <scope>NUCLEOTIDE SEQUENCE [LARGE SCALE GENOMIC DNA]</scope>
    <source>
        <strain evidence="2">IHBB 9852</strain>
    </source>
</reference>
<evidence type="ECO:0000313" key="2">
    <source>
        <dbReference type="EMBL" id="ANY71331.1"/>
    </source>
</evidence>
<evidence type="ECO:0000313" key="4">
    <source>
        <dbReference type="Proteomes" id="UP000189059"/>
    </source>
</evidence>